<gene>
    <name evidence="1" type="ORF">GMARGA_LOCUS5744</name>
</gene>
<sequence>MGQLEMFCERKNYLAREAHARRIANKTVENAEQCQSVQRQTYAHQYEEESAKQTEMQRKKQRNAKYKVTKAAYCENYNTNDITPYNIGRMNMLCPECKALYWIGEKVAGSKKSPIFSICYAKSTVQLPLVISLPLLLQTLLMDESIQAREF</sequence>
<organism evidence="1 2">
    <name type="scientific">Gigaspora margarita</name>
    <dbReference type="NCBI Taxonomy" id="4874"/>
    <lineage>
        <taxon>Eukaryota</taxon>
        <taxon>Fungi</taxon>
        <taxon>Fungi incertae sedis</taxon>
        <taxon>Mucoromycota</taxon>
        <taxon>Glomeromycotina</taxon>
        <taxon>Glomeromycetes</taxon>
        <taxon>Diversisporales</taxon>
        <taxon>Gigasporaceae</taxon>
        <taxon>Gigaspora</taxon>
    </lineage>
</organism>
<proteinExistence type="predicted"/>
<evidence type="ECO:0000313" key="1">
    <source>
        <dbReference type="EMBL" id="CAG8576572.1"/>
    </source>
</evidence>
<accession>A0ABN7UEG7</accession>
<name>A0ABN7UEG7_GIGMA</name>
<dbReference type="EMBL" id="CAJVQB010002482">
    <property type="protein sequence ID" value="CAG8576572.1"/>
    <property type="molecule type" value="Genomic_DNA"/>
</dbReference>
<reference evidence="1 2" key="1">
    <citation type="submission" date="2021-06" db="EMBL/GenBank/DDBJ databases">
        <authorList>
            <person name="Kallberg Y."/>
            <person name="Tangrot J."/>
            <person name="Rosling A."/>
        </authorList>
    </citation>
    <scope>NUCLEOTIDE SEQUENCE [LARGE SCALE GENOMIC DNA]</scope>
    <source>
        <strain evidence="1 2">120-4 pot B 10/14</strain>
    </source>
</reference>
<comment type="caution">
    <text evidence="1">The sequence shown here is derived from an EMBL/GenBank/DDBJ whole genome shotgun (WGS) entry which is preliminary data.</text>
</comment>
<evidence type="ECO:0000313" key="2">
    <source>
        <dbReference type="Proteomes" id="UP000789901"/>
    </source>
</evidence>
<dbReference type="Proteomes" id="UP000789901">
    <property type="component" value="Unassembled WGS sequence"/>
</dbReference>
<keyword evidence="2" id="KW-1185">Reference proteome</keyword>
<protein>
    <submittedName>
        <fullName evidence="1">17617_t:CDS:1</fullName>
    </submittedName>
</protein>